<dbReference type="EMBL" id="GL449036">
    <property type="protein sequence ID" value="EFN83394.1"/>
    <property type="molecule type" value="Genomic_DNA"/>
</dbReference>
<evidence type="ECO:0000313" key="2">
    <source>
        <dbReference type="Proteomes" id="UP000008237"/>
    </source>
</evidence>
<dbReference type="OrthoDB" id="6160353at2759"/>
<accession>E2BLR0</accession>
<sequence length="286" mass="32519">MKAFQINLEETIWSCENIKCIWPFGYQDLMFFQRSAISHNWNEPDITKEYTPTLTELSLYTPPMTPRGEALECVTSSTMENQLDELFSKNETVGLRNKIADCNKPHVISELANNNFAKEKDININTDKLMPKIINIEKVNIDITKIFEDNNVSNKRTQEHPISAMGPVKNYGTSLHDANSAMAWCNASNSHTPDKTEKEQNERNNVQTDEVTNYFGTSANINVSSATNEKVNIGIMNNSNTTILYNSILDNTNANDSNIDELLDDVLNDTSDYKNIYEDWIDLIDI</sequence>
<protein>
    <submittedName>
        <fullName evidence="1">Uncharacterized protein</fullName>
    </submittedName>
</protein>
<evidence type="ECO:0000313" key="1">
    <source>
        <dbReference type="EMBL" id="EFN83394.1"/>
    </source>
</evidence>
<proteinExistence type="predicted"/>
<dbReference type="InParanoid" id="E2BLR0"/>
<dbReference type="AlphaFoldDB" id="E2BLR0"/>
<dbReference type="Proteomes" id="UP000008237">
    <property type="component" value="Unassembled WGS sequence"/>
</dbReference>
<keyword evidence="2" id="KW-1185">Reference proteome</keyword>
<name>E2BLR0_HARSA</name>
<reference evidence="1 2" key="1">
    <citation type="journal article" date="2010" name="Science">
        <title>Genomic comparison of the ants Camponotus floridanus and Harpegnathos saltator.</title>
        <authorList>
            <person name="Bonasio R."/>
            <person name="Zhang G."/>
            <person name="Ye C."/>
            <person name="Mutti N.S."/>
            <person name="Fang X."/>
            <person name="Qin N."/>
            <person name="Donahue G."/>
            <person name="Yang P."/>
            <person name="Li Q."/>
            <person name="Li C."/>
            <person name="Zhang P."/>
            <person name="Huang Z."/>
            <person name="Berger S.L."/>
            <person name="Reinberg D."/>
            <person name="Wang J."/>
            <person name="Liebig J."/>
        </authorList>
    </citation>
    <scope>NUCLEOTIDE SEQUENCE [LARGE SCALE GENOMIC DNA]</scope>
    <source>
        <strain evidence="1 2">R22 G/1</strain>
    </source>
</reference>
<gene>
    <name evidence="1" type="ORF">EAI_02207</name>
</gene>
<organism evidence="2">
    <name type="scientific">Harpegnathos saltator</name>
    <name type="common">Jerdon's jumping ant</name>
    <dbReference type="NCBI Taxonomy" id="610380"/>
    <lineage>
        <taxon>Eukaryota</taxon>
        <taxon>Metazoa</taxon>
        <taxon>Ecdysozoa</taxon>
        <taxon>Arthropoda</taxon>
        <taxon>Hexapoda</taxon>
        <taxon>Insecta</taxon>
        <taxon>Pterygota</taxon>
        <taxon>Neoptera</taxon>
        <taxon>Endopterygota</taxon>
        <taxon>Hymenoptera</taxon>
        <taxon>Apocrita</taxon>
        <taxon>Aculeata</taxon>
        <taxon>Formicoidea</taxon>
        <taxon>Formicidae</taxon>
        <taxon>Ponerinae</taxon>
        <taxon>Ponerini</taxon>
        <taxon>Harpegnathos</taxon>
    </lineage>
</organism>